<protein>
    <submittedName>
        <fullName evidence="3">4-methyl-5(Beta-hydroxyethyl)-thiazole monophosphate synthesis protein, putative</fullName>
    </submittedName>
</protein>
<dbReference type="EMBL" id="BLBS01000043">
    <property type="protein sequence ID" value="GET90679.1"/>
    <property type="molecule type" value="Genomic_DNA"/>
</dbReference>
<reference evidence="3" key="1">
    <citation type="submission" date="2019-11" db="EMBL/GenBank/DDBJ databases">
        <title>Leishmania tarentolae CDS.</title>
        <authorList>
            <person name="Goto Y."/>
            <person name="Yamagishi J."/>
        </authorList>
    </citation>
    <scope>NUCLEOTIDE SEQUENCE [LARGE SCALE GENOMIC DNA]</scope>
    <source>
        <strain evidence="3">Parrot Tar II</strain>
    </source>
</reference>
<accession>A0A640KT78</accession>
<dbReference type="InterPro" id="IPR002818">
    <property type="entry name" value="DJ-1/PfpI"/>
</dbReference>
<dbReference type="PANTHER" id="PTHR48094">
    <property type="entry name" value="PROTEIN/NUCLEIC ACID DEGLYCASE DJ-1-RELATED"/>
    <property type="match status" value="1"/>
</dbReference>
<name>A0A640KT78_LEITA</name>
<dbReference type="InterPro" id="IPR050325">
    <property type="entry name" value="Prot/Nucl_acid_deglycase"/>
</dbReference>
<dbReference type="InterPro" id="IPR029062">
    <property type="entry name" value="Class_I_gatase-like"/>
</dbReference>
<evidence type="ECO:0000313" key="3">
    <source>
        <dbReference type="EMBL" id="GET90679.1"/>
    </source>
</evidence>
<dbReference type="GO" id="GO:1903189">
    <property type="term" value="P:glyoxal metabolic process"/>
    <property type="evidence" value="ECO:0007669"/>
    <property type="project" value="TreeGrafter"/>
</dbReference>
<evidence type="ECO:0000256" key="1">
    <source>
        <dbReference type="ARBA" id="ARBA00022737"/>
    </source>
</evidence>
<dbReference type="FunFam" id="3.40.50.880:FF:000015">
    <property type="entry name" value="Protein DJ-1 homolog C"/>
    <property type="match status" value="1"/>
</dbReference>
<organism evidence="3 4">
    <name type="scientific">Leishmania tarentolae</name>
    <name type="common">Sauroleishmania tarentolae</name>
    <dbReference type="NCBI Taxonomy" id="5689"/>
    <lineage>
        <taxon>Eukaryota</taxon>
        <taxon>Discoba</taxon>
        <taxon>Euglenozoa</taxon>
        <taxon>Kinetoplastea</taxon>
        <taxon>Metakinetoplastina</taxon>
        <taxon>Trypanosomatida</taxon>
        <taxon>Trypanosomatidae</taxon>
        <taxon>Leishmaniinae</taxon>
        <taxon>Leishmania</taxon>
        <taxon>lizard Leishmania</taxon>
    </lineage>
</organism>
<gene>
    <name evidence="3" type="ORF">LtaPh_3008600</name>
</gene>
<feature type="domain" description="DJ-1/PfpI" evidence="2">
    <location>
        <begin position="2"/>
        <end position="165"/>
    </location>
</feature>
<dbReference type="VEuPathDB" id="TriTrypDB:LtaPh_3008600"/>
<dbReference type="PANTHER" id="PTHR48094:SF12">
    <property type="entry name" value="PARKINSON DISEASE PROTEIN 7 HOMOLOG"/>
    <property type="match status" value="1"/>
</dbReference>
<dbReference type="AlphaFoldDB" id="A0A640KT78"/>
<keyword evidence="1" id="KW-0677">Repeat</keyword>
<keyword evidence="4" id="KW-1185">Reference proteome</keyword>
<evidence type="ECO:0000313" key="4">
    <source>
        <dbReference type="Proteomes" id="UP000419144"/>
    </source>
</evidence>
<dbReference type="Proteomes" id="UP000419144">
    <property type="component" value="Unassembled WGS sequence"/>
</dbReference>
<dbReference type="Gene3D" id="3.40.50.880">
    <property type="match status" value="1"/>
</dbReference>
<dbReference type="InterPro" id="IPR006287">
    <property type="entry name" value="DJ-1"/>
</dbReference>
<evidence type="ECO:0000259" key="2">
    <source>
        <dbReference type="Pfam" id="PF01965"/>
    </source>
</evidence>
<proteinExistence type="predicted"/>
<dbReference type="CDD" id="cd03135">
    <property type="entry name" value="GATase1_DJ-1"/>
    <property type="match status" value="1"/>
</dbReference>
<sequence length="196" mass="20538">MNVLVVAADHSEDIELISIIDVLSRAEIKVTLASVMESKSITLAHGVNVQCDALIGEVSADNYDAVLLPGGMPGSVHLGNSEALKKILHDARLGKKLYGGICAAPVVSLAPMGLLDGVDTATCYPGFEDKLPSSVKYSTNAVVKSGNCLTSRGPGTAIYFGLAVVSILKSPDLAERLAKAMLVDQSKEMDDVRAIK</sequence>
<dbReference type="GO" id="GO:0005737">
    <property type="term" value="C:cytoplasm"/>
    <property type="evidence" value="ECO:0007669"/>
    <property type="project" value="UniProtKB-ARBA"/>
</dbReference>
<dbReference type="OrthoDB" id="543156at2759"/>
<comment type="caution">
    <text evidence="3">The sequence shown here is derived from an EMBL/GenBank/DDBJ whole genome shotgun (WGS) entry which is preliminary data.</text>
</comment>
<dbReference type="Pfam" id="PF01965">
    <property type="entry name" value="DJ-1_PfpI"/>
    <property type="match status" value="1"/>
</dbReference>
<dbReference type="NCBIfam" id="TIGR01383">
    <property type="entry name" value="not_thiJ"/>
    <property type="match status" value="1"/>
</dbReference>
<dbReference type="SUPFAM" id="SSF52317">
    <property type="entry name" value="Class I glutamine amidotransferase-like"/>
    <property type="match status" value="1"/>
</dbReference>